<dbReference type="InterPro" id="IPR001303">
    <property type="entry name" value="Aldolase_II/adducin_N"/>
</dbReference>
<dbReference type="Pfam" id="PF00596">
    <property type="entry name" value="Aldolase_II"/>
    <property type="match status" value="1"/>
</dbReference>
<evidence type="ECO:0000256" key="1">
    <source>
        <dbReference type="ARBA" id="ARBA00006274"/>
    </source>
</evidence>
<dbReference type="GO" id="GO:0005886">
    <property type="term" value="C:plasma membrane"/>
    <property type="evidence" value="ECO:0007669"/>
    <property type="project" value="UniProtKB-SubCell"/>
</dbReference>
<dbReference type="OrthoDB" id="3238794at2759"/>
<dbReference type="GO" id="GO:0051015">
    <property type="term" value="F:actin filament binding"/>
    <property type="evidence" value="ECO:0007669"/>
    <property type="project" value="TreeGrafter"/>
</dbReference>
<feature type="region of interest" description="Disordered" evidence="2">
    <location>
        <begin position="593"/>
        <end position="657"/>
    </location>
</feature>
<gene>
    <name evidence="5 6" type="primary">LOC115884782</name>
</gene>
<evidence type="ECO:0000259" key="3">
    <source>
        <dbReference type="SMART" id="SM01007"/>
    </source>
</evidence>
<dbReference type="PANTHER" id="PTHR10672">
    <property type="entry name" value="ADDUCIN"/>
    <property type="match status" value="1"/>
</dbReference>
<dbReference type="InterPro" id="IPR051017">
    <property type="entry name" value="Aldolase-II_Adducin_sf"/>
</dbReference>
<dbReference type="PANTHER" id="PTHR10672:SF3">
    <property type="entry name" value="PROTEIN HU-LI TAI SHAO"/>
    <property type="match status" value="1"/>
</dbReference>
<comment type="similarity">
    <text evidence="1">Belongs to the aldolase class II family. Adducin subfamily.</text>
</comment>
<dbReference type="GO" id="GO:0014069">
    <property type="term" value="C:postsynaptic density"/>
    <property type="evidence" value="ECO:0007669"/>
    <property type="project" value="TreeGrafter"/>
</dbReference>
<protein>
    <submittedName>
        <fullName evidence="5 6">Uncharacterized protein LOC115884782 isoform X1</fullName>
    </submittedName>
</protein>
<keyword evidence="4" id="KW-1185">Reference proteome</keyword>
<dbReference type="RefSeq" id="XP_030759319.1">
    <property type="nucleotide sequence ID" value="XM_030903459.1"/>
</dbReference>
<feature type="compositionally biased region" description="Polar residues" evidence="2">
    <location>
        <begin position="1"/>
        <end position="21"/>
    </location>
</feature>
<accession>A0A6J2Y6S0</accession>
<dbReference type="GeneID" id="115884782"/>
<organism evidence="4 5">
    <name type="scientific">Sitophilus oryzae</name>
    <name type="common">Rice weevil</name>
    <name type="synonym">Curculio oryzae</name>
    <dbReference type="NCBI Taxonomy" id="7048"/>
    <lineage>
        <taxon>Eukaryota</taxon>
        <taxon>Metazoa</taxon>
        <taxon>Ecdysozoa</taxon>
        <taxon>Arthropoda</taxon>
        <taxon>Hexapoda</taxon>
        <taxon>Insecta</taxon>
        <taxon>Pterygota</taxon>
        <taxon>Neoptera</taxon>
        <taxon>Endopterygota</taxon>
        <taxon>Coleoptera</taxon>
        <taxon>Polyphaga</taxon>
        <taxon>Cucujiformia</taxon>
        <taxon>Curculionidae</taxon>
        <taxon>Dryophthorinae</taxon>
        <taxon>Sitophilus</taxon>
    </lineage>
</organism>
<sequence length="1352" mass="152117">MTDSSTADELPPQTNGITNNGGLDDDEKARMRPADIDADVREMERRKRVEMIMNSKLFREELERIIETQLKDGTGPSGLLQQISDMVGVNKQAGNVFKNSSCVIPINDIRGIESMGYAKGEKILRCKLAAVFRLIDLYGWTQGSNTLITARLNQEEEQFLVNPYGMLFHEITASSLIKVDMQGNVLEQGTTNFSVNVSSFSLHAAVHAARPDIRCIIHVHTPSVVSVSALKHGLLPLSQESVVIGETSTHPYLGGLLDTDEKDKLARNLGPINKVLLLSNQGALCCGDTIEEAFFNAKNTVLASESQLKLLPVGLDNLVLLNDEARKKIYDAAHRAPESTPRPDQPSLLEAKVERKWRVGGIEFEALMRMMDNAGFRTGYIYRHPLVKGEPPKPRNDVEVPPAVSSLGYLLEEEELYRQGLWRKLEGGRKGHDRSRWLNSPNVYQKVEILETGTPDPKKITKWVADGSPSHSSTPVRIDAALQFVPQGTNPKEFKKKQQEIKDYRRADKISAGPQSHILEGVTWEEARKMQDAAVTQTGDHVVLMGAASKGIIQRGHQHNAMVYKSPYAKNPFDSVTDEELEDYKKVVEKKSRGEYDTDYSESEGLSSSNINKRMDSLHLRSPTSVTSETEEESRDEPRILRIETTTAPKPSQPEVVLSDDDEDLTHQIFNIELPRSCYRTQSHAGFPKGSYIIPNPLHFHVVHETKVALIKRPTIVSLVPYKNNASSRTNHPLKNININITKIKLIDTTHPITVNISLDSLKAFILPFAEALNLIDIPILNSQACQTAYMNNFQRNFKNQLDNIQYTPLYVDSTSNTLHVSDTHSSFEKEVLQNMQKSLVKSFNKPDDKLPEEYEFTELEQYENNEGFAELAPNENIVIADENNEIIPSSESSSSVIFKDNSSSFSGDKTSIDSNTSDIFEQAENKTSTKAADQLEKSIVDDENLDDDVPDIKTDEGVADLSEFTNTNLLINNIHNISKFGSVIADYLGNEGFELSDLIILPEIKDDEITIKLLTKLKDLYKEYYSEVADDETKTQLRFSIANYVLNLLRNDDRLKNDSNDSDNAFNISDRLFVISEFLSELLDKLFNAIDADNFTHFSEDLLSQDRQHSTPEKPDFKPAKESNENKRLNTDPEISVTAFKKVSKNLSESFWYTVSPLKPESPAKRPVINVDNIPNECEIEQTSLFEASTFSLLRNSIDNISPQEKQSRRRSLSPIMEESIKNLFDTQLSPDHKVVEESNSLFEYEFLYDDSSLNDVADSSELGENNSESLILSDTDTEVNVAVHNEIQFYRGEPSALGRTSRVVFTTNVIVKNNNDDNKCNEFSMLSDEDKENMSKNNSGDWMGYEKAKF</sequence>
<evidence type="ECO:0000313" key="4">
    <source>
        <dbReference type="Proteomes" id="UP000504635"/>
    </source>
</evidence>
<dbReference type="FunFam" id="3.40.225.10:FF:000011">
    <property type="entry name" value="Uncharacterized protein, isoform B"/>
    <property type="match status" value="1"/>
</dbReference>
<dbReference type="KEGG" id="soy:115884782"/>
<feature type="region of interest" description="Disordered" evidence="2">
    <location>
        <begin position="1"/>
        <end position="32"/>
    </location>
</feature>
<dbReference type="Proteomes" id="UP000504635">
    <property type="component" value="Unplaced"/>
</dbReference>
<feature type="region of interest" description="Disordered" evidence="2">
    <location>
        <begin position="891"/>
        <end position="914"/>
    </location>
</feature>
<reference evidence="5 6" key="1">
    <citation type="submission" date="2025-04" db="UniProtKB">
        <authorList>
            <consortium name="RefSeq"/>
        </authorList>
    </citation>
    <scope>IDENTIFICATION</scope>
    <source>
        <tissue evidence="5 6">Gonads</tissue>
    </source>
</reference>
<feature type="compositionally biased region" description="Polar residues" evidence="2">
    <location>
        <begin position="901"/>
        <end position="914"/>
    </location>
</feature>
<evidence type="ECO:0000313" key="6">
    <source>
        <dbReference type="RefSeq" id="XP_030759319.1"/>
    </source>
</evidence>
<name>A0A6J2Y6S0_SITOR</name>
<dbReference type="RefSeq" id="XP_030759317.1">
    <property type="nucleotide sequence ID" value="XM_030903457.1"/>
</dbReference>
<dbReference type="GO" id="GO:0005856">
    <property type="term" value="C:cytoskeleton"/>
    <property type="evidence" value="ECO:0007669"/>
    <property type="project" value="TreeGrafter"/>
</dbReference>
<dbReference type="CTD" id="116529"/>
<evidence type="ECO:0000256" key="2">
    <source>
        <dbReference type="SAM" id="MobiDB-lite"/>
    </source>
</evidence>
<proteinExistence type="inferred from homology"/>
<dbReference type="SMART" id="SM01007">
    <property type="entry name" value="Aldolase_II"/>
    <property type="match status" value="1"/>
</dbReference>
<evidence type="ECO:0000313" key="5">
    <source>
        <dbReference type="RefSeq" id="XP_030759317.1"/>
    </source>
</evidence>
<dbReference type="SUPFAM" id="SSF53639">
    <property type="entry name" value="AraD/HMP-PK domain-like"/>
    <property type="match status" value="1"/>
</dbReference>
<dbReference type="Gene3D" id="3.40.225.10">
    <property type="entry name" value="Class II aldolase/adducin N-terminal domain"/>
    <property type="match status" value="1"/>
</dbReference>
<feature type="region of interest" description="Disordered" evidence="2">
    <location>
        <begin position="1105"/>
        <end position="1131"/>
    </location>
</feature>
<feature type="domain" description="Class II aldolase/adducin N-terminal" evidence="3">
    <location>
        <begin position="126"/>
        <end position="308"/>
    </location>
</feature>
<dbReference type="InterPro" id="IPR036409">
    <property type="entry name" value="Aldolase_II/adducin_N_sf"/>
</dbReference>